<accession>A0AA42DPI1</accession>
<proteinExistence type="predicted"/>
<comment type="caution">
    <text evidence="1">The sequence shown here is derived from an EMBL/GenBank/DDBJ whole genome shotgun (WGS) entry which is preliminary data.</text>
</comment>
<organism evidence="1 2">
    <name type="scientific">Holtiella tumoricola</name>
    <dbReference type="NCBI Taxonomy" id="3018743"/>
    <lineage>
        <taxon>Bacteria</taxon>
        <taxon>Bacillati</taxon>
        <taxon>Bacillota</taxon>
        <taxon>Clostridia</taxon>
        <taxon>Lachnospirales</taxon>
        <taxon>Cellulosilyticaceae</taxon>
        <taxon>Holtiella</taxon>
    </lineage>
</organism>
<dbReference type="AlphaFoldDB" id="A0AA42DPI1"/>
<name>A0AA42DPI1_9FIRM</name>
<sequence>MRYRVSYENMHYVIYEGEKPVLHCSKEETATLVVSILNNENNEDELKAALRLIAAYEELEIEKNIFNISTDPKCKECNHGYSCWCNDCEGYSNLSK</sequence>
<gene>
    <name evidence="1" type="ORF">PBV87_15360</name>
</gene>
<dbReference type="EMBL" id="JAQIFT010000057">
    <property type="protein sequence ID" value="MDA3732854.1"/>
    <property type="molecule type" value="Genomic_DNA"/>
</dbReference>
<dbReference type="RefSeq" id="WP_271012835.1">
    <property type="nucleotide sequence ID" value="NZ_JAQIFT010000057.1"/>
</dbReference>
<reference evidence="1" key="1">
    <citation type="journal article" date="2023" name="Int. J. Syst. Evol. Microbiol.">
        <title>&lt;i&gt;Holtiella tumoricola&lt;/i&gt; gen. nov. sp. nov., isolated from a human clinical sample.</title>
        <authorList>
            <person name="Allen-Vercoe E."/>
            <person name="Daigneault M.C."/>
            <person name="Vancuren S.J."/>
            <person name="Cochrane K."/>
            <person name="O'Neal L.L."/>
            <person name="Sankaranarayanan K."/>
            <person name="Lawson P.A."/>
        </authorList>
    </citation>
    <scope>NUCLEOTIDE SEQUENCE</scope>
    <source>
        <strain evidence="1">CC70A</strain>
    </source>
</reference>
<evidence type="ECO:0000313" key="2">
    <source>
        <dbReference type="Proteomes" id="UP001169242"/>
    </source>
</evidence>
<dbReference type="Proteomes" id="UP001169242">
    <property type="component" value="Unassembled WGS sequence"/>
</dbReference>
<evidence type="ECO:0000313" key="1">
    <source>
        <dbReference type="EMBL" id="MDA3732854.1"/>
    </source>
</evidence>
<protein>
    <submittedName>
        <fullName evidence="1">Uncharacterized protein</fullName>
    </submittedName>
</protein>
<keyword evidence="2" id="KW-1185">Reference proteome</keyword>